<accession>A0A7U3Q4F0</accession>
<dbReference type="EMBL" id="CP064939">
    <property type="protein sequence ID" value="QPH38416.1"/>
    <property type="molecule type" value="Genomic_DNA"/>
</dbReference>
<protein>
    <submittedName>
        <fullName evidence="1">DUF1579 domain-containing protein</fullName>
    </submittedName>
</protein>
<keyword evidence="2" id="KW-1185">Reference proteome</keyword>
<dbReference type="KEGG" id="pex:IZT61_15165"/>
<gene>
    <name evidence="1" type="ORF">IZT61_15165</name>
</gene>
<dbReference type="Pfam" id="PF07617">
    <property type="entry name" value="DUF1579"/>
    <property type="match status" value="1"/>
</dbReference>
<sequence>MRNLILGAGIALFFATACNNATKSDQTSIDSTSNASTEKPLNSAATMKAWEVYMTPSEAHKMLAKSDGTWDEEISMWMNPDGPPTVSKSVAVNKMILGGRYQQSTHTGNFDGMPFEGISTVAFDNARKVYISTWIDNMGTGMMILEGTYNEASKTLTQTGKMYDPSVGKEIDVKEITKFIDEDNQLMEMFHTKNGKDVKTMAIKFTRKK</sequence>
<organism evidence="1 2">
    <name type="scientific">Pedobacter endophyticus</name>
    <dbReference type="NCBI Taxonomy" id="2789740"/>
    <lineage>
        <taxon>Bacteria</taxon>
        <taxon>Pseudomonadati</taxon>
        <taxon>Bacteroidota</taxon>
        <taxon>Sphingobacteriia</taxon>
        <taxon>Sphingobacteriales</taxon>
        <taxon>Sphingobacteriaceae</taxon>
        <taxon>Pedobacter</taxon>
    </lineage>
</organism>
<proteinExistence type="predicted"/>
<dbReference type="PROSITE" id="PS51257">
    <property type="entry name" value="PROKAR_LIPOPROTEIN"/>
    <property type="match status" value="1"/>
</dbReference>
<evidence type="ECO:0000313" key="2">
    <source>
        <dbReference type="Proteomes" id="UP000594759"/>
    </source>
</evidence>
<evidence type="ECO:0000313" key="1">
    <source>
        <dbReference type="EMBL" id="QPH38416.1"/>
    </source>
</evidence>
<reference evidence="1 2" key="1">
    <citation type="submission" date="2020-11" db="EMBL/GenBank/DDBJ databases">
        <title>Pedobacter endophytica, an endophytic bacteria isolated form Carex pumila.</title>
        <authorList>
            <person name="Peng Y."/>
            <person name="Jiang L."/>
            <person name="Lee J."/>
        </authorList>
    </citation>
    <scope>NUCLEOTIDE SEQUENCE [LARGE SCALE GENOMIC DNA]</scope>
    <source>
        <strain evidence="1 2">JBR3-12</strain>
    </source>
</reference>
<dbReference type="InterPro" id="IPR011473">
    <property type="entry name" value="DUF1579"/>
</dbReference>
<name>A0A7U3Q4F0_9SPHI</name>
<dbReference type="AlphaFoldDB" id="A0A7U3Q4F0"/>
<dbReference type="Proteomes" id="UP000594759">
    <property type="component" value="Chromosome"/>
</dbReference>
<dbReference type="RefSeq" id="WP_196097898.1">
    <property type="nucleotide sequence ID" value="NZ_CP064939.1"/>
</dbReference>